<dbReference type="Proteomes" id="UP001341444">
    <property type="component" value="Unassembled WGS sequence"/>
</dbReference>
<keyword evidence="2" id="KW-1185">Reference proteome</keyword>
<comment type="caution">
    <text evidence="1">The sequence shown here is derived from an EMBL/GenBank/DDBJ whole genome shotgun (WGS) entry which is preliminary data.</text>
</comment>
<name>A0ABU6MME5_9BACI</name>
<protein>
    <submittedName>
        <fullName evidence="1">Uncharacterized protein</fullName>
    </submittedName>
</protein>
<organism evidence="1 2">
    <name type="scientific">Heyndrickxia acidicola</name>
    <dbReference type="NCBI Taxonomy" id="209389"/>
    <lineage>
        <taxon>Bacteria</taxon>
        <taxon>Bacillati</taxon>
        <taxon>Bacillota</taxon>
        <taxon>Bacilli</taxon>
        <taxon>Bacillales</taxon>
        <taxon>Bacillaceae</taxon>
        <taxon>Heyndrickxia</taxon>
    </lineage>
</organism>
<evidence type="ECO:0000313" key="2">
    <source>
        <dbReference type="Proteomes" id="UP001341444"/>
    </source>
</evidence>
<gene>
    <name evidence="1" type="ORF">P4T90_22730</name>
</gene>
<accession>A0ABU6MME5</accession>
<dbReference type="RefSeq" id="WP_066262884.1">
    <property type="nucleotide sequence ID" value="NZ_JARMAB010000041.1"/>
</dbReference>
<dbReference type="EMBL" id="JARMAB010000041">
    <property type="protein sequence ID" value="MED1205853.1"/>
    <property type="molecule type" value="Genomic_DNA"/>
</dbReference>
<reference evidence="1 2" key="1">
    <citation type="submission" date="2023-03" db="EMBL/GenBank/DDBJ databases">
        <title>Bacillus Genome Sequencing.</title>
        <authorList>
            <person name="Dunlap C."/>
        </authorList>
    </citation>
    <scope>NUCLEOTIDE SEQUENCE [LARGE SCALE GENOMIC DNA]</scope>
    <source>
        <strain evidence="1 2">B-23453</strain>
    </source>
</reference>
<sequence>MNIILTGINFNYANGLNAAYTGVNLNFNSSGTTYNLNGYITVTNDQYATADGDSAKLTDLIKQQIITNLNSTTPTA</sequence>
<evidence type="ECO:0000313" key="1">
    <source>
        <dbReference type="EMBL" id="MED1205853.1"/>
    </source>
</evidence>
<proteinExistence type="predicted"/>